<dbReference type="OrthoDB" id="2745898at2759"/>
<dbReference type="AlphaFoldDB" id="A0A0C9X570"/>
<evidence type="ECO:0000313" key="1">
    <source>
        <dbReference type="EMBL" id="KIJ96403.1"/>
    </source>
</evidence>
<dbReference type="Proteomes" id="UP000054477">
    <property type="component" value="Unassembled WGS sequence"/>
</dbReference>
<keyword evidence="2" id="KW-1185">Reference proteome</keyword>
<accession>A0A0C9X570</accession>
<reference evidence="2" key="2">
    <citation type="submission" date="2015-01" db="EMBL/GenBank/DDBJ databases">
        <title>Evolutionary Origins and Diversification of the Mycorrhizal Mutualists.</title>
        <authorList>
            <consortium name="DOE Joint Genome Institute"/>
            <consortium name="Mycorrhizal Genomics Consortium"/>
            <person name="Kohler A."/>
            <person name="Kuo A."/>
            <person name="Nagy L.G."/>
            <person name="Floudas D."/>
            <person name="Copeland A."/>
            <person name="Barry K.W."/>
            <person name="Cichocki N."/>
            <person name="Veneault-Fourrey C."/>
            <person name="LaButti K."/>
            <person name="Lindquist E.A."/>
            <person name="Lipzen A."/>
            <person name="Lundell T."/>
            <person name="Morin E."/>
            <person name="Murat C."/>
            <person name="Riley R."/>
            <person name="Ohm R."/>
            <person name="Sun H."/>
            <person name="Tunlid A."/>
            <person name="Henrissat B."/>
            <person name="Grigoriev I.V."/>
            <person name="Hibbett D.S."/>
            <person name="Martin F."/>
        </authorList>
    </citation>
    <scope>NUCLEOTIDE SEQUENCE [LARGE SCALE GENOMIC DNA]</scope>
    <source>
        <strain evidence="2">LaAM-08-1</strain>
    </source>
</reference>
<sequence>MAAINPIVASGPSVSTNFPRVHLEIMEQVIDALNADADIDAVKACSQTCKALLPRCRTHIFSSIYLNPALSESDDDDRDESQTNAVSHARKITLFLNLLDQTPDIAFYVRELYLFIRQEDSNSPRTIGALNLLSNLTSLDISHDNFKFSLDWHGLSPNFISAIHRIISSPKITKLGFTSISNFPLSIFSLCPGTKSLSLWNIRPENSESPPPMRTPISLQMLSCDEGGICLVGQTLIKSEHPILDLTQLQQLTADFDEERGNASVKEVLSRSESLVEVELNGRSHFTYGGVGQSIASRSLTTLQSFELSVYSAGSNVIPQICAELHVLQAASNLQHISMYLSMKINYRFPTGVLLALDRLLTGPGFPRLGSVELNLSTVVPRDRRGEGPEFQSAMEAVIREEFIGLSQSAHRTFESSVTVRDLLYF</sequence>
<organism evidence="1 2">
    <name type="scientific">Laccaria amethystina LaAM-08-1</name>
    <dbReference type="NCBI Taxonomy" id="1095629"/>
    <lineage>
        <taxon>Eukaryota</taxon>
        <taxon>Fungi</taxon>
        <taxon>Dikarya</taxon>
        <taxon>Basidiomycota</taxon>
        <taxon>Agaricomycotina</taxon>
        <taxon>Agaricomycetes</taxon>
        <taxon>Agaricomycetidae</taxon>
        <taxon>Agaricales</taxon>
        <taxon>Agaricineae</taxon>
        <taxon>Hydnangiaceae</taxon>
        <taxon>Laccaria</taxon>
    </lineage>
</organism>
<dbReference type="InterPro" id="IPR032675">
    <property type="entry name" value="LRR_dom_sf"/>
</dbReference>
<dbReference type="HOGENOM" id="CLU_035624_0_0_1"/>
<proteinExistence type="predicted"/>
<evidence type="ECO:0000313" key="2">
    <source>
        <dbReference type="Proteomes" id="UP000054477"/>
    </source>
</evidence>
<reference evidence="1 2" key="1">
    <citation type="submission" date="2014-04" db="EMBL/GenBank/DDBJ databases">
        <authorList>
            <consortium name="DOE Joint Genome Institute"/>
            <person name="Kuo A."/>
            <person name="Kohler A."/>
            <person name="Nagy L.G."/>
            <person name="Floudas D."/>
            <person name="Copeland A."/>
            <person name="Barry K.W."/>
            <person name="Cichocki N."/>
            <person name="Veneault-Fourrey C."/>
            <person name="LaButti K."/>
            <person name="Lindquist E.A."/>
            <person name="Lipzen A."/>
            <person name="Lundell T."/>
            <person name="Morin E."/>
            <person name="Murat C."/>
            <person name="Sun H."/>
            <person name="Tunlid A."/>
            <person name="Henrissat B."/>
            <person name="Grigoriev I.V."/>
            <person name="Hibbett D.S."/>
            <person name="Martin F."/>
            <person name="Nordberg H.P."/>
            <person name="Cantor M.N."/>
            <person name="Hua S.X."/>
        </authorList>
    </citation>
    <scope>NUCLEOTIDE SEQUENCE [LARGE SCALE GENOMIC DNA]</scope>
    <source>
        <strain evidence="1 2">LaAM-08-1</strain>
    </source>
</reference>
<evidence type="ECO:0008006" key="3">
    <source>
        <dbReference type="Google" id="ProtNLM"/>
    </source>
</evidence>
<dbReference type="SUPFAM" id="SSF52058">
    <property type="entry name" value="L domain-like"/>
    <property type="match status" value="1"/>
</dbReference>
<dbReference type="Gene3D" id="3.80.10.10">
    <property type="entry name" value="Ribonuclease Inhibitor"/>
    <property type="match status" value="1"/>
</dbReference>
<gene>
    <name evidence="1" type="ORF">K443DRAFT_10677</name>
</gene>
<protein>
    <recommendedName>
        <fullName evidence="3">F-box domain-containing protein</fullName>
    </recommendedName>
</protein>
<dbReference type="EMBL" id="KN838723">
    <property type="protein sequence ID" value="KIJ96403.1"/>
    <property type="molecule type" value="Genomic_DNA"/>
</dbReference>
<name>A0A0C9X570_9AGAR</name>